<dbReference type="GO" id="GO:0006048">
    <property type="term" value="P:UDP-N-acetylglucosamine biosynthetic process"/>
    <property type="evidence" value="ECO:0007669"/>
    <property type="project" value="UniProtKB-UniPathway"/>
</dbReference>
<accession>A0A0D7BHF2</accession>
<evidence type="ECO:0000259" key="1">
    <source>
        <dbReference type="PROSITE" id="PS51186"/>
    </source>
</evidence>
<evidence type="ECO:0000313" key="3">
    <source>
        <dbReference type="Proteomes" id="UP000054007"/>
    </source>
</evidence>
<sequence length="159" mass="17058">MHLPPGYTIHIGFPSVAAYCALRTTCGLFAINEDQARLAHIGSWHGVYITYKEPAHPPLPTPPLSAATAQGTIVAMGRIVGDGGWYFNIADIAVHPVHQKRGLGGAVMQALLSEIKHRAPPEAVVMLVANKYGAPLYRKKGFLDVAEAWGGVGMGMRMM</sequence>
<gene>
    <name evidence="2" type="ORF">CYLTODRAFT_348698</name>
</gene>
<organism evidence="2 3">
    <name type="scientific">Cylindrobasidium torrendii FP15055 ss-10</name>
    <dbReference type="NCBI Taxonomy" id="1314674"/>
    <lineage>
        <taxon>Eukaryota</taxon>
        <taxon>Fungi</taxon>
        <taxon>Dikarya</taxon>
        <taxon>Basidiomycota</taxon>
        <taxon>Agaricomycotina</taxon>
        <taxon>Agaricomycetes</taxon>
        <taxon>Agaricomycetidae</taxon>
        <taxon>Agaricales</taxon>
        <taxon>Marasmiineae</taxon>
        <taxon>Physalacriaceae</taxon>
        <taxon>Cylindrobasidium</taxon>
    </lineage>
</organism>
<reference evidence="2 3" key="1">
    <citation type="journal article" date="2015" name="Fungal Genet. Biol.">
        <title>Evolution of novel wood decay mechanisms in Agaricales revealed by the genome sequences of Fistulina hepatica and Cylindrobasidium torrendii.</title>
        <authorList>
            <person name="Floudas D."/>
            <person name="Held B.W."/>
            <person name="Riley R."/>
            <person name="Nagy L.G."/>
            <person name="Koehler G."/>
            <person name="Ransdell A.S."/>
            <person name="Younus H."/>
            <person name="Chow J."/>
            <person name="Chiniquy J."/>
            <person name="Lipzen A."/>
            <person name="Tritt A."/>
            <person name="Sun H."/>
            <person name="Haridas S."/>
            <person name="LaButti K."/>
            <person name="Ohm R.A."/>
            <person name="Kues U."/>
            <person name="Blanchette R.A."/>
            <person name="Grigoriev I.V."/>
            <person name="Minto R.E."/>
            <person name="Hibbett D.S."/>
        </authorList>
    </citation>
    <scope>NUCLEOTIDE SEQUENCE [LARGE SCALE GENOMIC DNA]</scope>
    <source>
        <strain evidence="2 3">FP15055 ss-10</strain>
    </source>
</reference>
<dbReference type="CDD" id="cd04301">
    <property type="entry name" value="NAT_SF"/>
    <property type="match status" value="1"/>
</dbReference>
<proteinExistence type="predicted"/>
<dbReference type="STRING" id="1314674.A0A0D7BHF2"/>
<feature type="domain" description="N-acetyltransferase" evidence="1">
    <location>
        <begin position="11"/>
        <end position="159"/>
    </location>
</feature>
<name>A0A0D7BHF2_9AGAR</name>
<keyword evidence="2" id="KW-0808">Transferase</keyword>
<dbReference type="InterPro" id="IPR016181">
    <property type="entry name" value="Acyl_CoA_acyltransferase"/>
</dbReference>
<dbReference type="UniPathway" id="UPA00113">
    <property type="reaction ID" value="UER00529"/>
</dbReference>
<dbReference type="GO" id="GO:0016747">
    <property type="term" value="F:acyltransferase activity, transferring groups other than amino-acyl groups"/>
    <property type="evidence" value="ECO:0007669"/>
    <property type="project" value="InterPro"/>
</dbReference>
<evidence type="ECO:0000313" key="2">
    <source>
        <dbReference type="EMBL" id="KIY69887.1"/>
    </source>
</evidence>
<dbReference type="PROSITE" id="PS51186">
    <property type="entry name" value="GNAT"/>
    <property type="match status" value="1"/>
</dbReference>
<dbReference type="OrthoDB" id="2744543at2759"/>
<dbReference type="Proteomes" id="UP000054007">
    <property type="component" value="Unassembled WGS sequence"/>
</dbReference>
<dbReference type="AlphaFoldDB" id="A0A0D7BHF2"/>
<dbReference type="SUPFAM" id="SSF55729">
    <property type="entry name" value="Acyl-CoA N-acyltransferases (Nat)"/>
    <property type="match status" value="1"/>
</dbReference>
<dbReference type="EMBL" id="KN880477">
    <property type="protein sequence ID" value="KIY69887.1"/>
    <property type="molecule type" value="Genomic_DNA"/>
</dbReference>
<dbReference type="Pfam" id="PF13508">
    <property type="entry name" value="Acetyltransf_7"/>
    <property type="match status" value="1"/>
</dbReference>
<dbReference type="InterPro" id="IPR000182">
    <property type="entry name" value="GNAT_dom"/>
</dbReference>
<dbReference type="Gene3D" id="3.40.630.30">
    <property type="match status" value="1"/>
</dbReference>
<protein>
    <submittedName>
        <fullName evidence="2">Putative GNAT family N-acetyltransferase</fullName>
    </submittedName>
</protein>
<keyword evidence="3" id="KW-1185">Reference proteome</keyword>